<feature type="active site" description="Proton donor/acceptor" evidence="9">
    <location>
        <position position="196"/>
    </location>
</feature>
<dbReference type="GO" id="GO:0071555">
    <property type="term" value="P:cell wall organization"/>
    <property type="evidence" value="ECO:0007669"/>
    <property type="project" value="UniProtKB-UniRule"/>
</dbReference>
<evidence type="ECO:0000313" key="13">
    <source>
        <dbReference type="EMBL" id="QJD31332.1"/>
    </source>
</evidence>
<evidence type="ECO:0000256" key="10">
    <source>
        <dbReference type="SAM" id="MobiDB-lite"/>
    </source>
</evidence>
<dbReference type="InterPro" id="IPR050979">
    <property type="entry name" value="LD-transpeptidase"/>
</dbReference>
<keyword evidence="6 9" id="KW-0133">Cell shape</keyword>
<feature type="domain" description="L,D-TPase catalytic" evidence="12">
    <location>
        <begin position="96"/>
        <end position="238"/>
    </location>
</feature>
<feature type="compositionally biased region" description="Basic and acidic residues" evidence="10">
    <location>
        <begin position="375"/>
        <end position="385"/>
    </location>
</feature>
<dbReference type="EMBL" id="CP046565">
    <property type="protein sequence ID" value="QJD31332.1"/>
    <property type="molecule type" value="Genomic_DNA"/>
</dbReference>
<dbReference type="GO" id="GO:0016757">
    <property type="term" value="F:glycosyltransferase activity"/>
    <property type="evidence" value="ECO:0007669"/>
    <property type="project" value="UniProtKB-KW"/>
</dbReference>
<dbReference type="InterPro" id="IPR005490">
    <property type="entry name" value="LD_TPept_cat_dom"/>
</dbReference>
<feature type="region of interest" description="Disordered" evidence="10">
    <location>
        <begin position="335"/>
        <end position="385"/>
    </location>
</feature>
<dbReference type="GO" id="GO:0008360">
    <property type="term" value="P:regulation of cell shape"/>
    <property type="evidence" value="ECO:0007669"/>
    <property type="project" value="UniProtKB-UniRule"/>
</dbReference>
<dbReference type="UniPathway" id="UPA00219"/>
<organism evidence="13 14">
    <name type="scientific">Methylococcus geothermalis</name>
    <dbReference type="NCBI Taxonomy" id="2681310"/>
    <lineage>
        <taxon>Bacteria</taxon>
        <taxon>Pseudomonadati</taxon>
        <taxon>Pseudomonadota</taxon>
        <taxon>Gammaproteobacteria</taxon>
        <taxon>Methylococcales</taxon>
        <taxon>Methylococcaceae</taxon>
        <taxon>Methylococcus</taxon>
    </lineage>
</organism>
<evidence type="ECO:0000256" key="11">
    <source>
        <dbReference type="SAM" id="SignalP"/>
    </source>
</evidence>
<protein>
    <submittedName>
        <fullName evidence="13">L,D-transpeptidase family protein</fullName>
    </submittedName>
</protein>
<dbReference type="Proteomes" id="UP000503004">
    <property type="component" value="Chromosome"/>
</dbReference>
<feature type="signal peptide" evidence="11">
    <location>
        <begin position="1"/>
        <end position="23"/>
    </location>
</feature>
<evidence type="ECO:0000256" key="2">
    <source>
        <dbReference type="ARBA" id="ARBA00005992"/>
    </source>
</evidence>
<evidence type="ECO:0000313" key="14">
    <source>
        <dbReference type="Proteomes" id="UP000503004"/>
    </source>
</evidence>
<keyword evidence="14" id="KW-1185">Reference proteome</keyword>
<keyword evidence="7 9" id="KW-0573">Peptidoglycan synthesis</keyword>
<reference evidence="14" key="1">
    <citation type="submission" date="2019-12" db="EMBL/GenBank/DDBJ databases">
        <authorList>
            <person name="Awala S.I."/>
            <person name="Rhee S.K."/>
        </authorList>
    </citation>
    <scope>NUCLEOTIDE SEQUENCE [LARGE SCALE GENOMIC DNA]</scope>
    <source>
        <strain evidence="14">IM1</strain>
    </source>
</reference>
<dbReference type="CDD" id="cd16913">
    <property type="entry name" value="YkuD_like"/>
    <property type="match status" value="1"/>
</dbReference>
<keyword evidence="11" id="KW-0732">Signal</keyword>
<feature type="active site" description="Nucleophile" evidence="9">
    <location>
        <position position="214"/>
    </location>
</feature>
<name>A0A858QBL0_9GAMM</name>
<dbReference type="PANTHER" id="PTHR30582">
    <property type="entry name" value="L,D-TRANSPEPTIDASE"/>
    <property type="match status" value="1"/>
</dbReference>
<keyword evidence="3" id="KW-0328">Glycosyltransferase</keyword>
<comment type="pathway">
    <text evidence="1 9">Cell wall biogenesis; peptidoglycan biosynthesis.</text>
</comment>
<dbReference type="Gene3D" id="2.40.440.10">
    <property type="entry name" value="L,D-transpeptidase catalytic domain-like"/>
    <property type="match status" value="1"/>
</dbReference>
<proteinExistence type="inferred from homology"/>
<evidence type="ECO:0000256" key="8">
    <source>
        <dbReference type="ARBA" id="ARBA00023316"/>
    </source>
</evidence>
<evidence type="ECO:0000259" key="12">
    <source>
        <dbReference type="PROSITE" id="PS52029"/>
    </source>
</evidence>
<gene>
    <name evidence="13" type="ORF">GNH96_05185</name>
</gene>
<evidence type="ECO:0000256" key="9">
    <source>
        <dbReference type="PROSITE-ProRule" id="PRU01373"/>
    </source>
</evidence>
<dbReference type="GO" id="GO:0005576">
    <property type="term" value="C:extracellular region"/>
    <property type="evidence" value="ECO:0007669"/>
    <property type="project" value="TreeGrafter"/>
</dbReference>
<evidence type="ECO:0000256" key="3">
    <source>
        <dbReference type="ARBA" id="ARBA00022676"/>
    </source>
</evidence>
<dbReference type="CDD" id="cd00118">
    <property type="entry name" value="LysM"/>
    <property type="match status" value="1"/>
</dbReference>
<accession>A0A858QBL0</accession>
<dbReference type="PANTHER" id="PTHR30582:SF24">
    <property type="entry name" value="L,D-TRANSPEPTIDASE ERFK_SRFK-RELATED"/>
    <property type="match status" value="1"/>
</dbReference>
<keyword evidence="8 9" id="KW-0961">Cell wall biogenesis/degradation</keyword>
<dbReference type="PROSITE" id="PS52029">
    <property type="entry name" value="LD_TPASE"/>
    <property type="match status" value="1"/>
</dbReference>
<evidence type="ECO:0000256" key="1">
    <source>
        <dbReference type="ARBA" id="ARBA00004752"/>
    </source>
</evidence>
<dbReference type="AlphaFoldDB" id="A0A858QBL0"/>
<evidence type="ECO:0000256" key="4">
    <source>
        <dbReference type="ARBA" id="ARBA00022679"/>
    </source>
</evidence>
<dbReference type="KEGG" id="metu:GNH96_05185"/>
<evidence type="ECO:0000256" key="5">
    <source>
        <dbReference type="ARBA" id="ARBA00022801"/>
    </source>
</evidence>
<dbReference type="GO" id="GO:0018104">
    <property type="term" value="P:peptidoglycan-protein cross-linking"/>
    <property type="evidence" value="ECO:0007669"/>
    <property type="project" value="TreeGrafter"/>
</dbReference>
<dbReference type="Pfam" id="PF03734">
    <property type="entry name" value="YkuD"/>
    <property type="match status" value="1"/>
</dbReference>
<sequence>MTLLAQHCAAIALGGLLSSAVCAEVLPLPADGSDLVGQIKYVPASQEDTLIDIAREYSVGQDEIVMANPRVDRWLPGAGTQVMVPRQFILPNAPRNGIVVNIPEMRLYFYPSAGKGAKPTTVVTYPISIGRMDWRSPLGVTKVVAKVKDPVWRPPASIKAEHAKNGEILPDVVPAGPNNPLGQFAMRLGVPGYLIHGTDQDKSYGIGMRVTHGCIRMYPEDVARLFPEVAVGTPVNLVNQPVKLGWRGDTLYIEVSGSLDEDGLSADDLMAKAVSLIQKETATHPITIDEAALRKAVQEPTGVPTVISLSGGAPVEAAVPYAPAGARGPQITYEQPQTSEVERAQEAVTAEPSAPRYETQVEPPRMGAPVTSYGTEERPSAESLF</sequence>
<dbReference type="InterPro" id="IPR018392">
    <property type="entry name" value="LysM"/>
</dbReference>
<feature type="chain" id="PRO_5032805313" evidence="11">
    <location>
        <begin position="24"/>
        <end position="385"/>
    </location>
</feature>
<dbReference type="InterPro" id="IPR038063">
    <property type="entry name" value="Transpep_catalytic_dom"/>
</dbReference>
<keyword evidence="5" id="KW-0378">Hydrolase</keyword>
<dbReference type="GO" id="GO:0071972">
    <property type="term" value="F:peptidoglycan L,D-transpeptidase activity"/>
    <property type="evidence" value="ECO:0007669"/>
    <property type="project" value="TreeGrafter"/>
</dbReference>
<evidence type="ECO:0000256" key="6">
    <source>
        <dbReference type="ARBA" id="ARBA00022960"/>
    </source>
</evidence>
<evidence type="ECO:0000256" key="7">
    <source>
        <dbReference type="ARBA" id="ARBA00022984"/>
    </source>
</evidence>
<dbReference type="SUPFAM" id="SSF141523">
    <property type="entry name" value="L,D-transpeptidase catalytic domain-like"/>
    <property type="match status" value="1"/>
</dbReference>
<comment type="similarity">
    <text evidence="2">Belongs to the YkuD family.</text>
</comment>
<keyword evidence="4" id="KW-0808">Transferase</keyword>